<protein>
    <submittedName>
        <fullName evidence="8">Neur_chan_LBD domain-containing protein</fullName>
    </submittedName>
</protein>
<keyword evidence="4 5" id="KW-0472">Membrane</keyword>
<evidence type="ECO:0000259" key="6">
    <source>
        <dbReference type="Pfam" id="PF02931"/>
    </source>
</evidence>
<dbReference type="Gene3D" id="1.20.58.390">
    <property type="entry name" value="Neurotransmitter-gated ion-channel transmembrane domain"/>
    <property type="match status" value="1"/>
</dbReference>
<dbReference type="InterPro" id="IPR006201">
    <property type="entry name" value="Neur_channel"/>
</dbReference>
<evidence type="ECO:0000256" key="5">
    <source>
        <dbReference type="SAM" id="Phobius"/>
    </source>
</evidence>
<name>A0A1I7SJY6_BURXY</name>
<dbReference type="AlphaFoldDB" id="A0A1I7SJY6"/>
<dbReference type="Pfam" id="PF02931">
    <property type="entry name" value="Neur_chan_LBD"/>
    <property type="match status" value="1"/>
</dbReference>
<dbReference type="SUPFAM" id="SSF90112">
    <property type="entry name" value="Neurotransmitter-gated ion-channel transmembrane pore"/>
    <property type="match status" value="1"/>
</dbReference>
<dbReference type="GO" id="GO:0004888">
    <property type="term" value="F:transmembrane signaling receptor activity"/>
    <property type="evidence" value="ECO:0007669"/>
    <property type="project" value="InterPro"/>
</dbReference>
<evidence type="ECO:0000256" key="2">
    <source>
        <dbReference type="ARBA" id="ARBA00022692"/>
    </source>
</evidence>
<dbReference type="Gene3D" id="2.70.170.10">
    <property type="entry name" value="Neurotransmitter-gated ion-channel ligand-binding domain"/>
    <property type="match status" value="1"/>
</dbReference>
<evidence type="ECO:0000313" key="8">
    <source>
        <dbReference type="WBParaSite" id="BXY_1336400.1"/>
    </source>
</evidence>
<keyword evidence="2 5" id="KW-0812">Transmembrane</keyword>
<dbReference type="SUPFAM" id="SSF63712">
    <property type="entry name" value="Nicotinic receptor ligand binding domain-like"/>
    <property type="match status" value="1"/>
</dbReference>
<feature type="domain" description="Neurotransmitter-gated ion-channel ligand-binding" evidence="6">
    <location>
        <begin position="4"/>
        <end position="77"/>
    </location>
</feature>
<keyword evidence="3 5" id="KW-1133">Transmembrane helix</keyword>
<dbReference type="GO" id="GO:0005230">
    <property type="term" value="F:extracellular ligand-gated monoatomic ion channel activity"/>
    <property type="evidence" value="ECO:0007669"/>
    <property type="project" value="InterPro"/>
</dbReference>
<dbReference type="GO" id="GO:0016020">
    <property type="term" value="C:membrane"/>
    <property type="evidence" value="ECO:0007669"/>
    <property type="project" value="UniProtKB-SubCell"/>
</dbReference>
<dbReference type="InterPro" id="IPR036734">
    <property type="entry name" value="Neur_chan_lig-bd_sf"/>
</dbReference>
<proteinExistence type="predicted"/>
<evidence type="ECO:0000313" key="7">
    <source>
        <dbReference type="Proteomes" id="UP000095284"/>
    </source>
</evidence>
<dbReference type="Proteomes" id="UP000095284">
    <property type="component" value="Unplaced"/>
</dbReference>
<dbReference type="InterPro" id="IPR038050">
    <property type="entry name" value="Neuro_actylchol_rec"/>
</dbReference>
<dbReference type="eggNOG" id="KOG3645">
    <property type="taxonomic scope" value="Eukaryota"/>
</dbReference>
<dbReference type="PANTHER" id="PTHR18945">
    <property type="entry name" value="NEUROTRANSMITTER GATED ION CHANNEL"/>
    <property type="match status" value="1"/>
</dbReference>
<reference evidence="8" key="1">
    <citation type="submission" date="2016-11" db="UniProtKB">
        <authorList>
            <consortium name="WormBaseParasite"/>
        </authorList>
    </citation>
    <scope>IDENTIFICATION</scope>
</reference>
<dbReference type="InterPro" id="IPR006202">
    <property type="entry name" value="Neur_chan_lig-bd"/>
</dbReference>
<sequence>FFLQFCVLTFGSWTHDNKAIDYQPNNGTDAAIGVENCIENEEWNIIQTSVSRIERKYRCCPNNYTLLEFYINIQRKPLYYITNLITPTAIITFIAIIGFFTSATVNQIRAEKITLGITTVREF</sequence>
<organism evidence="7 8">
    <name type="scientific">Bursaphelenchus xylophilus</name>
    <name type="common">Pinewood nematode worm</name>
    <name type="synonym">Aphelenchoides xylophilus</name>
    <dbReference type="NCBI Taxonomy" id="6326"/>
    <lineage>
        <taxon>Eukaryota</taxon>
        <taxon>Metazoa</taxon>
        <taxon>Ecdysozoa</taxon>
        <taxon>Nematoda</taxon>
        <taxon>Chromadorea</taxon>
        <taxon>Rhabditida</taxon>
        <taxon>Tylenchina</taxon>
        <taxon>Tylenchomorpha</taxon>
        <taxon>Aphelenchoidea</taxon>
        <taxon>Aphelenchoididae</taxon>
        <taxon>Bursaphelenchus</taxon>
    </lineage>
</organism>
<evidence type="ECO:0000256" key="4">
    <source>
        <dbReference type="ARBA" id="ARBA00023136"/>
    </source>
</evidence>
<evidence type="ECO:0000256" key="1">
    <source>
        <dbReference type="ARBA" id="ARBA00004141"/>
    </source>
</evidence>
<feature type="transmembrane region" description="Helical" evidence="5">
    <location>
        <begin position="78"/>
        <end position="100"/>
    </location>
</feature>
<evidence type="ECO:0000256" key="3">
    <source>
        <dbReference type="ARBA" id="ARBA00022989"/>
    </source>
</evidence>
<dbReference type="WBParaSite" id="BXY_1336400.1">
    <property type="protein sequence ID" value="BXY_1336400.1"/>
    <property type="gene ID" value="BXY_1336400"/>
</dbReference>
<dbReference type="InterPro" id="IPR036719">
    <property type="entry name" value="Neuro-gated_channel_TM_sf"/>
</dbReference>
<accession>A0A1I7SJY6</accession>
<comment type="subcellular location">
    <subcellularLocation>
        <location evidence="1">Membrane</location>
        <topology evidence="1">Multi-pass membrane protein</topology>
    </subcellularLocation>
</comment>